<dbReference type="Proteomes" id="UP000228886">
    <property type="component" value="Unassembled WGS sequence"/>
</dbReference>
<protein>
    <submittedName>
        <fullName evidence="1">N-acetylneuraminate synthase</fullName>
    </submittedName>
</protein>
<reference evidence="2" key="1">
    <citation type="submission" date="2017-09" db="EMBL/GenBank/DDBJ databases">
        <title>Depth-based differentiation of microbial function through sediment-hosted aquifers and enrichment of novel symbionts in the deep terrestrial subsurface.</title>
        <authorList>
            <person name="Probst A.J."/>
            <person name="Ladd B."/>
            <person name="Jarett J.K."/>
            <person name="Geller-Mcgrath D.E."/>
            <person name="Sieber C.M.K."/>
            <person name="Emerson J.B."/>
            <person name="Anantharaman K."/>
            <person name="Thomas B.C."/>
            <person name="Malmstrom R."/>
            <person name="Stieglmeier M."/>
            <person name="Klingl A."/>
            <person name="Woyke T."/>
            <person name="Ryan C.M."/>
            <person name="Banfield J.F."/>
        </authorList>
    </citation>
    <scope>NUCLEOTIDE SEQUENCE [LARGE SCALE GENOMIC DNA]</scope>
</reference>
<sequence length="43" mass="4864">MEKIKIGNRWIGEGEHCFIIAEIGSNHDGKLEQAKKLIDIAKE</sequence>
<dbReference type="SUPFAM" id="SSF51569">
    <property type="entry name" value="Aldolase"/>
    <property type="match status" value="1"/>
</dbReference>
<evidence type="ECO:0000313" key="2">
    <source>
        <dbReference type="Proteomes" id="UP000228886"/>
    </source>
</evidence>
<dbReference type="EMBL" id="PETL01000009">
    <property type="protein sequence ID" value="PIV64834.1"/>
    <property type="molecule type" value="Genomic_DNA"/>
</dbReference>
<evidence type="ECO:0000313" key="1">
    <source>
        <dbReference type="EMBL" id="PIV64834.1"/>
    </source>
</evidence>
<dbReference type="PANTHER" id="PTHR42966:SF1">
    <property type="entry name" value="SIALIC ACID SYNTHASE"/>
    <property type="match status" value="1"/>
</dbReference>
<name>A0A2M7EAX1_9BACT</name>
<comment type="caution">
    <text evidence="1">The sequence shown here is derived from an EMBL/GenBank/DDBJ whole genome shotgun (WGS) entry which is preliminary data.</text>
</comment>
<gene>
    <name evidence="1" type="ORF">COS11_00135</name>
</gene>
<dbReference type="Gene3D" id="3.20.20.70">
    <property type="entry name" value="Aldolase class I"/>
    <property type="match status" value="1"/>
</dbReference>
<dbReference type="PANTHER" id="PTHR42966">
    <property type="entry name" value="N-ACETYLNEURAMINATE SYNTHASE"/>
    <property type="match status" value="1"/>
</dbReference>
<dbReference type="InterPro" id="IPR051690">
    <property type="entry name" value="PseI-like"/>
</dbReference>
<dbReference type="AlphaFoldDB" id="A0A2M7EAX1"/>
<feature type="non-terminal residue" evidence="1">
    <location>
        <position position="43"/>
    </location>
</feature>
<accession>A0A2M7EAX1</accession>
<dbReference type="GO" id="GO:0047444">
    <property type="term" value="F:N-acylneuraminate-9-phosphate synthase activity"/>
    <property type="evidence" value="ECO:0007669"/>
    <property type="project" value="TreeGrafter"/>
</dbReference>
<proteinExistence type="predicted"/>
<dbReference type="InterPro" id="IPR013785">
    <property type="entry name" value="Aldolase_TIM"/>
</dbReference>
<organism evidence="1 2">
    <name type="scientific">bacterium (Candidatus Ratteibacteria) CG01_land_8_20_14_3_00_40_19</name>
    <dbReference type="NCBI Taxonomy" id="2014290"/>
    <lineage>
        <taxon>Bacteria</taxon>
        <taxon>Candidatus Ratteibacteria</taxon>
    </lineage>
</organism>